<dbReference type="PROSITE" id="PS51318">
    <property type="entry name" value="TAT"/>
    <property type="match status" value="1"/>
</dbReference>
<dbReference type="Gene3D" id="3.50.30.50">
    <property type="entry name" value="Putative cyclase"/>
    <property type="match status" value="1"/>
</dbReference>
<dbReference type="InterPro" id="IPR019546">
    <property type="entry name" value="TAT_signal_bac_arc"/>
</dbReference>
<dbReference type="Pfam" id="PF04199">
    <property type="entry name" value="Cyclase"/>
    <property type="match status" value="1"/>
</dbReference>
<name>A0AAU7XGQ4_9HYPH</name>
<dbReference type="NCBIfam" id="TIGR01409">
    <property type="entry name" value="TAT_signal_seq"/>
    <property type="match status" value="1"/>
</dbReference>
<organism evidence="1">
    <name type="scientific">Methyloraptor flagellatus</name>
    <dbReference type="NCBI Taxonomy" id="3162530"/>
    <lineage>
        <taxon>Bacteria</taxon>
        <taxon>Pseudomonadati</taxon>
        <taxon>Pseudomonadota</taxon>
        <taxon>Alphaproteobacteria</taxon>
        <taxon>Hyphomicrobiales</taxon>
        <taxon>Ancalomicrobiaceae</taxon>
        <taxon>Methyloraptor</taxon>
    </lineage>
</organism>
<dbReference type="InterPro" id="IPR037175">
    <property type="entry name" value="KFase_sf"/>
</dbReference>
<dbReference type="GO" id="GO:0019441">
    <property type="term" value="P:L-tryptophan catabolic process to kynurenine"/>
    <property type="evidence" value="ECO:0007669"/>
    <property type="project" value="InterPro"/>
</dbReference>
<dbReference type="KEGG" id="mflg:ABS361_10695"/>
<dbReference type="RefSeq" id="WP_407051725.1">
    <property type="nucleotide sequence ID" value="NZ_CP158568.1"/>
</dbReference>
<dbReference type="AlphaFoldDB" id="A0AAU7XGQ4"/>
<evidence type="ECO:0000313" key="1">
    <source>
        <dbReference type="EMBL" id="XBY46632.1"/>
    </source>
</evidence>
<dbReference type="InterPro" id="IPR007325">
    <property type="entry name" value="KFase/CYL"/>
</dbReference>
<dbReference type="PANTHER" id="PTHR31118">
    <property type="entry name" value="CYCLASE-LIKE PROTEIN 2"/>
    <property type="match status" value="1"/>
</dbReference>
<sequence>MCVPGCREELERHFSRRGLLTRLAAAGAAGAVATMPGPAEAVPPRPKQIRVRRFVDLTHTLDPRFPTWDGHPGIELKKVASVETDGFNIFEWNLAEHSGTHIDAPFHISATGQTVELIPVEKLVVPLAVVDIAHKAESEPDYRLNIYDILEWERIHGRLRRGSCVAMYSGWGRHIGTPRYRNRDDKGVMRFPGFHAEAAEFLARERDAAGLAVDTLSLDHGSSKNFRVHKVWLGSGRWGLECVANLHDVPPRGATLVVGAPKVRGASGGPCRLIALV</sequence>
<dbReference type="SUPFAM" id="SSF102198">
    <property type="entry name" value="Putative cyclase"/>
    <property type="match status" value="1"/>
</dbReference>
<protein>
    <submittedName>
        <fullName evidence="1">Cyclase family protein</fullName>
        <ecNumber evidence="1">3.5.-.-</ecNumber>
    </submittedName>
</protein>
<keyword evidence="1" id="KW-0378">Hydrolase</keyword>
<dbReference type="PANTHER" id="PTHR31118:SF12">
    <property type="entry name" value="CYCLASE-LIKE PROTEIN 2"/>
    <property type="match status" value="1"/>
</dbReference>
<accession>A0AAU7XGQ4</accession>
<dbReference type="InterPro" id="IPR006311">
    <property type="entry name" value="TAT_signal"/>
</dbReference>
<proteinExistence type="predicted"/>
<dbReference type="GO" id="GO:0004061">
    <property type="term" value="F:arylformamidase activity"/>
    <property type="evidence" value="ECO:0007669"/>
    <property type="project" value="InterPro"/>
</dbReference>
<dbReference type="EMBL" id="CP158568">
    <property type="protein sequence ID" value="XBY46632.1"/>
    <property type="molecule type" value="Genomic_DNA"/>
</dbReference>
<reference evidence="1" key="1">
    <citation type="submission" date="2024-06" db="EMBL/GenBank/DDBJ databases">
        <title>Methylostella associata gen. nov., sp. nov., a novel Ancalomicrobiaceae-affiliated facultatively methylotrophic bacteria that feed on methanotrophs of the genus Methylococcus.</title>
        <authorList>
            <person name="Saltykova V."/>
            <person name="Danilova O.V."/>
            <person name="Oshkin I.Y."/>
            <person name="Belova S.E."/>
            <person name="Pimenov N.V."/>
            <person name="Dedysh S.N."/>
        </authorList>
    </citation>
    <scope>NUCLEOTIDE SEQUENCE</scope>
    <source>
        <strain evidence="1">S20</strain>
    </source>
</reference>
<dbReference type="EC" id="3.5.-.-" evidence="1"/>
<gene>
    <name evidence="1" type="ORF">ABS361_10695</name>
</gene>